<comment type="caution">
    <text evidence="1">The sequence shown here is derived from an EMBL/GenBank/DDBJ whole genome shotgun (WGS) entry which is preliminary data.</text>
</comment>
<sequence>MYLQQTEKILNRTERYDDGGERVKGISVFSQNARPFDKVMSKEFSRQEINKTHWYILNNCEEVQPYLESNKDPFVLASMIKVNLDQNFNRDDVNSIKVNAKALQMQKDDFICDTIDEDNGSSMDGIEKSIEFEDDTDVE</sequence>
<proteinExistence type="predicted"/>
<dbReference type="AlphaFoldDB" id="A0AAP0LMZ2"/>
<protein>
    <submittedName>
        <fullName evidence="1">Uncharacterized protein</fullName>
    </submittedName>
</protein>
<reference evidence="1 2" key="1">
    <citation type="submission" date="2024-05" db="EMBL/GenBank/DDBJ databases">
        <title>Haplotype-resolved chromosome-level genome assembly of Huyou (Citrus changshanensis).</title>
        <authorList>
            <person name="Miao C."/>
            <person name="Chen W."/>
            <person name="Wu Y."/>
            <person name="Wang L."/>
            <person name="Zhao S."/>
            <person name="Grierson D."/>
            <person name="Xu C."/>
            <person name="Chen K."/>
        </authorList>
    </citation>
    <scope>NUCLEOTIDE SEQUENCE [LARGE SCALE GENOMIC DNA]</scope>
    <source>
        <strain evidence="1">01-14</strain>
        <tissue evidence="1">Leaf</tissue>
    </source>
</reference>
<evidence type="ECO:0000313" key="2">
    <source>
        <dbReference type="Proteomes" id="UP001428341"/>
    </source>
</evidence>
<keyword evidence="2" id="KW-1185">Reference proteome</keyword>
<dbReference type="EMBL" id="JBCGBO010000025">
    <property type="protein sequence ID" value="KAK9175034.1"/>
    <property type="molecule type" value="Genomic_DNA"/>
</dbReference>
<organism evidence="1 2">
    <name type="scientific">Citrus x changshan-huyou</name>
    <dbReference type="NCBI Taxonomy" id="2935761"/>
    <lineage>
        <taxon>Eukaryota</taxon>
        <taxon>Viridiplantae</taxon>
        <taxon>Streptophyta</taxon>
        <taxon>Embryophyta</taxon>
        <taxon>Tracheophyta</taxon>
        <taxon>Spermatophyta</taxon>
        <taxon>Magnoliopsida</taxon>
        <taxon>eudicotyledons</taxon>
        <taxon>Gunneridae</taxon>
        <taxon>Pentapetalae</taxon>
        <taxon>rosids</taxon>
        <taxon>malvids</taxon>
        <taxon>Sapindales</taxon>
        <taxon>Rutaceae</taxon>
        <taxon>Aurantioideae</taxon>
        <taxon>Citrus</taxon>
    </lineage>
</organism>
<gene>
    <name evidence="1" type="ORF">WN944_027039</name>
</gene>
<accession>A0AAP0LMZ2</accession>
<name>A0AAP0LMZ2_9ROSI</name>
<evidence type="ECO:0000313" key="1">
    <source>
        <dbReference type="EMBL" id="KAK9175034.1"/>
    </source>
</evidence>
<dbReference type="Proteomes" id="UP001428341">
    <property type="component" value="Unassembled WGS sequence"/>
</dbReference>